<keyword evidence="1" id="KW-0378">Hydrolase</keyword>
<evidence type="ECO:0000313" key="1">
    <source>
        <dbReference type="EMBL" id="EXU81028.1"/>
    </source>
</evidence>
<accession>A0A014NNJ4</accession>
<reference evidence="1 2" key="1">
    <citation type="submission" date="2014-01" db="EMBL/GenBank/DDBJ databases">
        <title>Interspecies Systems Biology Uncovers Metabolites Affecting C. elegans Gene Expression and Life History Traits.</title>
        <authorList>
            <person name="Watson E."/>
            <person name="Macneil L.T."/>
            <person name="Ritter A.D."/>
            <person name="Yilmaz L.S."/>
            <person name="Rosebrock A.P."/>
            <person name="Caudy A.A."/>
            <person name="Walhout A.J."/>
        </authorList>
    </citation>
    <scope>NUCLEOTIDE SEQUENCE [LARGE SCALE GENOMIC DNA]</scope>
    <source>
        <strain evidence="1 2">DA1877</strain>
    </source>
</reference>
<gene>
    <name evidence="1" type="ORF">AX13_12955</name>
</gene>
<dbReference type="Gene3D" id="3.40.630.40">
    <property type="entry name" value="Zn-dependent exopeptidases"/>
    <property type="match status" value="1"/>
</dbReference>
<organism evidence="1 2">
    <name type="scientific">Comamonas aquatica DA1877</name>
    <dbReference type="NCBI Taxonomy" id="1457173"/>
    <lineage>
        <taxon>Bacteria</taxon>
        <taxon>Pseudomonadati</taxon>
        <taxon>Pseudomonadota</taxon>
        <taxon>Betaproteobacteria</taxon>
        <taxon>Burkholderiales</taxon>
        <taxon>Comamonadaceae</taxon>
        <taxon>Comamonas</taxon>
    </lineage>
</organism>
<dbReference type="InterPro" id="IPR007709">
    <property type="entry name" value="N-FG_amidohydro"/>
</dbReference>
<proteinExistence type="predicted"/>
<protein>
    <submittedName>
        <fullName evidence="1">N-formylglutamate amidohydrolase</fullName>
    </submittedName>
</protein>
<dbReference type="Proteomes" id="UP000020766">
    <property type="component" value="Unassembled WGS sequence"/>
</dbReference>
<name>A0A014NNJ4_9BURK</name>
<dbReference type="AlphaFoldDB" id="A0A014NNJ4"/>
<dbReference type="Pfam" id="PF05013">
    <property type="entry name" value="FGase"/>
    <property type="match status" value="1"/>
</dbReference>
<comment type="caution">
    <text evidence="1">The sequence shown here is derived from an EMBL/GenBank/DDBJ whole genome shotgun (WGS) entry which is preliminary data.</text>
</comment>
<sequence length="300" mass="33856">MPGLPDFLQPRPDAPVRVHPPQAEVLPLVCDSPHSGTAYPADFGFALPLAQLRRGEDSLVDRLWQAWPEHGATLVEATFPRTYIDPNREEDDINPAMLDGPWPTPLHPSPKTLQGLGLVWEKLSQAGRSTPVYDRALSVAEVQQRIERYWRPYHAALAQAIRWCVGCFGGVWHINLHSMPSDVYQRLGTPEKTLADFVLGDRDGTTCDPDFIRLIGETLQAQGYSVAYNEPYKGVALIGRIGQPHLHRHSLQIEINRRIYLDEDTRLPSAGFAQVQQHLQQLMPVVAEHVRQRMRQLPRA</sequence>
<dbReference type="EMBL" id="JBOK01000004">
    <property type="protein sequence ID" value="EXU81028.1"/>
    <property type="molecule type" value="Genomic_DNA"/>
</dbReference>
<dbReference type="RefSeq" id="WP_081770625.1">
    <property type="nucleotide sequence ID" value="NZ_JBOK01000004.1"/>
</dbReference>
<dbReference type="GO" id="GO:0016787">
    <property type="term" value="F:hydrolase activity"/>
    <property type="evidence" value="ECO:0007669"/>
    <property type="project" value="UniProtKB-KW"/>
</dbReference>
<dbReference type="SUPFAM" id="SSF53187">
    <property type="entry name" value="Zn-dependent exopeptidases"/>
    <property type="match status" value="1"/>
</dbReference>
<dbReference type="PATRIC" id="fig|1457173.3.peg.917"/>
<evidence type="ECO:0000313" key="2">
    <source>
        <dbReference type="Proteomes" id="UP000020766"/>
    </source>
</evidence>
<keyword evidence="2" id="KW-1185">Reference proteome</keyword>